<dbReference type="InterPro" id="IPR042105">
    <property type="entry name" value="Ribosomal_bL31_sf"/>
</dbReference>
<dbReference type="GO" id="GO:0005840">
    <property type="term" value="C:ribosome"/>
    <property type="evidence" value="ECO:0007669"/>
    <property type="project" value="UniProtKB-KW"/>
</dbReference>
<evidence type="ECO:0000256" key="3">
    <source>
        <dbReference type="ARBA" id="ARBA00022980"/>
    </source>
</evidence>
<comment type="subunit">
    <text evidence="2">Part of the 50S ribosomal subunit.</text>
</comment>
<dbReference type="NCBIfam" id="NF002462">
    <property type="entry name" value="PRK01678.1"/>
    <property type="match status" value="1"/>
</dbReference>
<dbReference type="InterPro" id="IPR002150">
    <property type="entry name" value="Ribosomal_bL31"/>
</dbReference>
<dbReference type="eggNOG" id="COG0254">
    <property type="taxonomic scope" value="Bacteria"/>
</dbReference>
<dbReference type="InterPro" id="IPR034704">
    <property type="entry name" value="Ribosomal_bL28/bL31-like_sf"/>
</dbReference>
<dbReference type="GO" id="GO:1990904">
    <property type="term" value="C:ribonucleoprotein complex"/>
    <property type="evidence" value="ECO:0007669"/>
    <property type="project" value="UniProtKB-KW"/>
</dbReference>
<dbReference type="NCBIfam" id="TIGR00105">
    <property type="entry name" value="L31"/>
    <property type="match status" value="1"/>
</dbReference>
<dbReference type="PaxDb" id="349741-Amuc_1430"/>
<sequence length="109" mass="12450">MKHIYTCVPLASETQYITMKKDIHPQYNPVVFVDITTGRRFITRSTVRSPKTEVIDGVEHFVVSCGITSDSHPFFTGKNQFVDTEGRIDKFQKRFGTVRRSGGKPKLNK</sequence>
<name>B2UKX9_AKKM8</name>
<dbReference type="PANTHER" id="PTHR33280">
    <property type="entry name" value="50S RIBOSOMAL PROTEIN L31, CHLOROPLASTIC"/>
    <property type="match status" value="1"/>
</dbReference>
<dbReference type="GO" id="GO:0003735">
    <property type="term" value="F:structural constituent of ribosome"/>
    <property type="evidence" value="ECO:0007669"/>
    <property type="project" value="InterPro"/>
</dbReference>
<dbReference type="Pfam" id="PF01197">
    <property type="entry name" value="Ribosomal_L31"/>
    <property type="match status" value="1"/>
</dbReference>
<proteinExistence type="inferred from homology"/>
<dbReference type="KEGG" id="amu:Amuc_1430"/>
<organism evidence="6 7">
    <name type="scientific">Akkermansia muciniphila (strain ATCC BAA-835 / DSM 22959 / JCM 33894 / BCRC 81048 / CCUG 64013 / CIP 107961 / Muc)</name>
    <dbReference type="NCBI Taxonomy" id="349741"/>
    <lineage>
        <taxon>Bacteria</taxon>
        <taxon>Pseudomonadati</taxon>
        <taxon>Verrucomicrobiota</taxon>
        <taxon>Verrucomicrobiia</taxon>
        <taxon>Verrucomicrobiales</taxon>
        <taxon>Akkermansiaceae</taxon>
        <taxon>Akkermansia</taxon>
    </lineage>
</organism>
<evidence type="ECO:0000313" key="6">
    <source>
        <dbReference type="EMBL" id="ACD05252.1"/>
    </source>
</evidence>
<protein>
    <recommendedName>
        <fullName evidence="5">50S ribosomal protein L31</fullName>
    </recommendedName>
</protein>
<dbReference type="EMBL" id="CP001071">
    <property type="protein sequence ID" value="ACD05252.1"/>
    <property type="molecule type" value="Genomic_DNA"/>
</dbReference>
<dbReference type="PANTHER" id="PTHR33280:SF1">
    <property type="entry name" value="LARGE RIBOSOMAL SUBUNIT PROTEIN BL31C"/>
    <property type="match status" value="1"/>
</dbReference>
<dbReference type="Proteomes" id="UP000001031">
    <property type="component" value="Chromosome"/>
</dbReference>
<keyword evidence="4 5" id="KW-0687">Ribonucleoprotein</keyword>
<evidence type="ECO:0000256" key="4">
    <source>
        <dbReference type="ARBA" id="ARBA00023274"/>
    </source>
</evidence>
<keyword evidence="3 5" id="KW-0689">Ribosomal protein</keyword>
<reference evidence="7" key="1">
    <citation type="journal article" date="2011" name="PLoS ONE">
        <title>The genome of Akkermansia muciniphila, a dedicated intestinal mucin degrader, and its use in exploring intestinal metagenomes.</title>
        <authorList>
            <person name="van Passel M.W."/>
            <person name="Kant R."/>
            <person name="Zoetendal E.G."/>
            <person name="Plugge C.M."/>
            <person name="Derrien M."/>
            <person name="Malfatti S.A."/>
            <person name="Chain P.S."/>
            <person name="Woyke T."/>
            <person name="Palva A."/>
            <person name="de Vos W.M."/>
            <person name="Smidt H."/>
        </authorList>
    </citation>
    <scope>NUCLEOTIDE SEQUENCE [LARGE SCALE GENOMIC DNA]</scope>
    <source>
        <strain evidence="7">ATCC BAA-835 / DSM 22959 / JCM 33894 / BCRC 81048 / CCUG 64013 / CIP 107961 / Muc</strain>
    </source>
</reference>
<dbReference type="Gene3D" id="4.10.830.30">
    <property type="entry name" value="Ribosomal protein L31"/>
    <property type="match status" value="1"/>
</dbReference>
<accession>B2UKX9</accession>
<dbReference type="InterPro" id="IPR027493">
    <property type="entry name" value="Ribosomal_bL31_B"/>
</dbReference>
<dbReference type="GO" id="GO:0006412">
    <property type="term" value="P:translation"/>
    <property type="evidence" value="ECO:0007669"/>
    <property type="project" value="InterPro"/>
</dbReference>
<gene>
    <name evidence="6" type="ordered locus">Amuc_1430</name>
</gene>
<keyword evidence="7" id="KW-1185">Reference proteome</keyword>
<comment type="similarity">
    <text evidence="1">Belongs to the bacterial ribosomal protein bL31 family. Type B subfamily.</text>
</comment>
<evidence type="ECO:0000256" key="5">
    <source>
        <dbReference type="RuleBase" id="RU000564"/>
    </source>
</evidence>
<evidence type="ECO:0000313" key="7">
    <source>
        <dbReference type="Proteomes" id="UP000001031"/>
    </source>
</evidence>
<dbReference type="HOGENOM" id="CLU_114306_2_2_0"/>
<dbReference type="AlphaFoldDB" id="B2UKX9"/>
<evidence type="ECO:0000256" key="2">
    <source>
        <dbReference type="ARBA" id="ARBA00011838"/>
    </source>
</evidence>
<dbReference type="PRINTS" id="PR01249">
    <property type="entry name" value="RIBOSOMALL31"/>
</dbReference>
<dbReference type="STRING" id="349741.Amuc_1430"/>
<dbReference type="SUPFAM" id="SSF143800">
    <property type="entry name" value="L28p-like"/>
    <property type="match status" value="1"/>
</dbReference>
<evidence type="ECO:0000256" key="1">
    <source>
        <dbReference type="ARBA" id="ARBA00008196"/>
    </source>
</evidence>